<dbReference type="EMBL" id="BAABQU010000010">
    <property type="protein sequence ID" value="GAA5439535.1"/>
    <property type="molecule type" value="Genomic_DNA"/>
</dbReference>
<keyword evidence="2" id="KW-1185">Reference proteome</keyword>
<proteinExistence type="predicted"/>
<reference evidence="1 2" key="1">
    <citation type="submission" date="2024-02" db="EMBL/GenBank/DDBJ databases">
        <title>Deinococcus caeni NBRC 101312.</title>
        <authorList>
            <person name="Ichikawa N."/>
            <person name="Katano-Makiyama Y."/>
            <person name="Hidaka K."/>
        </authorList>
    </citation>
    <scope>NUCLEOTIDE SEQUENCE [LARGE SCALE GENOMIC DNA]</scope>
    <source>
        <strain evidence="1 2">NBRC 101312</strain>
    </source>
</reference>
<accession>A0ABP9UD29</accession>
<name>A0ABP9UD29_9DEIO</name>
<organism evidence="1 2">
    <name type="scientific">Deinococcus caeni</name>
    <dbReference type="NCBI Taxonomy" id="569127"/>
    <lineage>
        <taxon>Bacteria</taxon>
        <taxon>Thermotogati</taxon>
        <taxon>Deinococcota</taxon>
        <taxon>Deinococci</taxon>
        <taxon>Deinococcales</taxon>
        <taxon>Deinococcaceae</taxon>
        <taxon>Deinococcus</taxon>
    </lineage>
</organism>
<evidence type="ECO:0000313" key="2">
    <source>
        <dbReference type="Proteomes" id="UP001423409"/>
    </source>
</evidence>
<gene>
    <name evidence="1" type="ORF">Dcae01_01038</name>
</gene>
<dbReference type="RefSeq" id="WP_345442840.1">
    <property type="nucleotide sequence ID" value="NZ_BAABQU010000010.1"/>
</dbReference>
<protein>
    <submittedName>
        <fullName evidence="1">Uncharacterized protein</fullName>
    </submittedName>
</protein>
<sequence>MARSGTRFEKARFHVQTGPAALFDRVRFKMTGRRELRWHAAHLRERAAERGAPLEQLAVFDAARWELMMAEVRVDTGKFVNSAWAVTVAGQRWLVVIGFGDTVETVIPIGQRGVGEGVVQAGPLFERVSAVNAALMAAEETVGR</sequence>
<dbReference type="Proteomes" id="UP001423409">
    <property type="component" value="Unassembled WGS sequence"/>
</dbReference>
<comment type="caution">
    <text evidence="1">The sequence shown here is derived from an EMBL/GenBank/DDBJ whole genome shotgun (WGS) entry which is preliminary data.</text>
</comment>
<evidence type="ECO:0000313" key="1">
    <source>
        <dbReference type="EMBL" id="GAA5439535.1"/>
    </source>
</evidence>